<dbReference type="InterPro" id="IPR005821">
    <property type="entry name" value="Ion_trans_dom"/>
</dbReference>
<evidence type="ECO:0000313" key="8">
    <source>
        <dbReference type="Proteomes" id="UP000280834"/>
    </source>
</evidence>
<evidence type="ECO:0000256" key="3">
    <source>
        <dbReference type="ARBA" id="ARBA00022989"/>
    </source>
</evidence>
<name>A0A0R3Q4E5_9BILA</name>
<dbReference type="EMBL" id="UZAG01000290">
    <property type="protein sequence ID" value="VDO07907.1"/>
    <property type="molecule type" value="Genomic_DNA"/>
</dbReference>
<keyword evidence="8" id="KW-1185">Reference proteome</keyword>
<keyword evidence="2 5" id="KW-0812">Transmembrane</keyword>
<protein>
    <submittedName>
        <fullName evidence="9">Ion_trans domain-containing protein</fullName>
    </submittedName>
</protein>
<dbReference type="WBParaSite" id="BTMF_0000117101-mRNA-1">
    <property type="protein sequence ID" value="BTMF_0000117101-mRNA-1"/>
    <property type="gene ID" value="BTMF_0000117101"/>
</dbReference>
<evidence type="ECO:0000256" key="4">
    <source>
        <dbReference type="ARBA" id="ARBA00023136"/>
    </source>
</evidence>
<feature type="transmembrane region" description="Helical" evidence="5">
    <location>
        <begin position="105"/>
        <end position="129"/>
    </location>
</feature>
<reference evidence="7 8" key="2">
    <citation type="submission" date="2018-11" db="EMBL/GenBank/DDBJ databases">
        <authorList>
            <consortium name="Pathogen Informatics"/>
        </authorList>
    </citation>
    <scope>NUCLEOTIDE SEQUENCE [LARGE SCALE GENOMIC DNA]</scope>
</reference>
<dbReference type="GO" id="GO:0005261">
    <property type="term" value="F:monoatomic cation channel activity"/>
    <property type="evidence" value="ECO:0007669"/>
    <property type="project" value="InterPro"/>
</dbReference>
<dbReference type="InterPro" id="IPR028823">
    <property type="entry name" value="NALCN"/>
</dbReference>
<dbReference type="STRING" id="42155.A0A0R3Q4E5"/>
<gene>
    <name evidence="7" type="ORF">BTMF_LOCUS527</name>
</gene>
<organism evidence="9">
    <name type="scientific">Brugia timori</name>
    <dbReference type="NCBI Taxonomy" id="42155"/>
    <lineage>
        <taxon>Eukaryota</taxon>
        <taxon>Metazoa</taxon>
        <taxon>Ecdysozoa</taxon>
        <taxon>Nematoda</taxon>
        <taxon>Chromadorea</taxon>
        <taxon>Rhabditida</taxon>
        <taxon>Spirurina</taxon>
        <taxon>Spiruromorpha</taxon>
        <taxon>Filarioidea</taxon>
        <taxon>Onchocercidae</taxon>
        <taxon>Brugia</taxon>
    </lineage>
</organism>
<evidence type="ECO:0000313" key="9">
    <source>
        <dbReference type="WBParaSite" id="BTMF_0000117101-mRNA-1"/>
    </source>
</evidence>
<feature type="transmembrane region" description="Helical" evidence="5">
    <location>
        <begin position="225"/>
        <end position="245"/>
    </location>
</feature>
<feature type="domain" description="Ion transport" evidence="6">
    <location>
        <begin position="82"/>
        <end position="249"/>
    </location>
</feature>
<evidence type="ECO:0000313" key="7">
    <source>
        <dbReference type="EMBL" id="VDO07907.1"/>
    </source>
</evidence>
<evidence type="ECO:0000259" key="6">
    <source>
        <dbReference type="Pfam" id="PF00520"/>
    </source>
</evidence>
<sequence length="312" mass="35906">MTGVMLTCRKSSIVIQQQQQQQQQQLQQQQQVQQQQISIGTERGANDSVAVLSEMLNMDSSASKQHTSDILRSSIFEDIPKLACLISMMSVCLNTPHTFSFFPPLYYIVFLADAIVTIVFLIEAIVKIVTNGLITYEGSYLRDRWCQFDFFLLTLHITSVLLNAYELICLWFPHLKWHYHPWYGVIRAPRPFIMIRFVRSIVRFKLPKNRIQQIIKRSSQQIQNVTIFFMFFMTFYAIMGVQLFGRMDYHCVLPGTNISNVTIADLAIPDTMCSQKGAGGYECPTNMECLKLDMSAHAEGFYGMFNDFGEFS</sequence>
<dbReference type="Gene3D" id="1.10.287.70">
    <property type="match status" value="1"/>
</dbReference>
<evidence type="ECO:0000256" key="2">
    <source>
        <dbReference type="ARBA" id="ARBA00022692"/>
    </source>
</evidence>
<feature type="transmembrane region" description="Helical" evidence="5">
    <location>
        <begin position="150"/>
        <end position="173"/>
    </location>
</feature>
<dbReference type="Pfam" id="PF00520">
    <property type="entry name" value="Ion_trans"/>
    <property type="match status" value="1"/>
</dbReference>
<keyword evidence="4 5" id="KW-0472">Membrane</keyword>
<dbReference type="PANTHER" id="PTHR46141:SF1">
    <property type="entry name" value="SODIUM LEAK CHANNEL NALCN"/>
    <property type="match status" value="1"/>
</dbReference>
<dbReference type="AlphaFoldDB" id="A0A0R3Q4E5"/>
<dbReference type="GO" id="GO:0032224">
    <property type="term" value="P:positive regulation of synaptic transmission, cholinergic"/>
    <property type="evidence" value="ECO:0007669"/>
    <property type="project" value="TreeGrafter"/>
</dbReference>
<dbReference type="GO" id="GO:0005886">
    <property type="term" value="C:plasma membrane"/>
    <property type="evidence" value="ECO:0007669"/>
    <property type="project" value="TreeGrafter"/>
</dbReference>
<dbReference type="Gene3D" id="1.20.120.350">
    <property type="entry name" value="Voltage-gated potassium channels. Chain C"/>
    <property type="match status" value="1"/>
</dbReference>
<dbReference type="SUPFAM" id="SSF81324">
    <property type="entry name" value="Voltage-gated potassium channels"/>
    <property type="match status" value="1"/>
</dbReference>
<keyword evidence="3 5" id="KW-1133">Transmembrane helix</keyword>
<reference evidence="9" key="1">
    <citation type="submission" date="2017-02" db="UniProtKB">
        <authorList>
            <consortium name="WormBaseParasite"/>
        </authorList>
    </citation>
    <scope>IDENTIFICATION</scope>
</reference>
<evidence type="ECO:0000256" key="5">
    <source>
        <dbReference type="SAM" id="Phobius"/>
    </source>
</evidence>
<dbReference type="InterPro" id="IPR027359">
    <property type="entry name" value="Volt_channel_dom_sf"/>
</dbReference>
<proteinExistence type="predicted"/>
<dbReference type="Proteomes" id="UP000280834">
    <property type="component" value="Unassembled WGS sequence"/>
</dbReference>
<dbReference type="GO" id="GO:0032230">
    <property type="term" value="P:positive regulation of synaptic transmission, GABAergic"/>
    <property type="evidence" value="ECO:0007669"/>
    <property type="project" value="TreeGrafter"/>
</dbReference>
<dbReference type="PANTHER" id="PTHR46141">
    <property type="entry name" value="SODIUM LEAK CHANNEL NON-SELECTIVE PROTEIN"/>
    <property type="match status" value="1"/>
</dbReference>
<evidence type="ECO:0000256" key="1">
    <source>
        <dbReference type="ARBA" id="ARBA00004141"/>
    </source>
</evidence>
<comment type="subcellular location">
    <subcellularLocation>
        <location evidence="1">Membrane</location>
        <topology evidence="1">Multi-pass membrane protein</topology>
    </subcellularLocation>
</comment>
<accession>A0A0R3Q4E5</accession>